<dbReference type="EMBL" id="JBJGWJ010000001">
    <property type="protein sequence ID" value="MFK8292524.1"/>
    <property type="molecule type" value="Genomic_DNA"/>
</dbReference>
<reference evidence="3 5" key="1">
    <citation type="journal article" date="2016" name="Sci. Rep.">
        <title>Whole genome sequencing identifies a novel species of the genus Capnocytophaga isolated from dog and cat bite wounds in humans.</title>
        <authorList>
            <person name="Zangenah S."/>
            <person name="Abbasi N."/>
            <person name="Andersson A.F."/>
            <person name="Bergman P."/>
        </authorList>
    </citation>
    <scope>NUCLEOTIDE SEQUENCE [LARGE SCALE GENOMIC DNA]</scope>
    <source>
        <strain evidence="3 5">W5</strain>
    </source>
</reference>
<dbReference type="OrthoDB" id="9808017at2"/>
<reference evidence="3" key="4">
    <citation type="submission" date="2024-10" db="EMBL/GenBank/DDBJ databases">
        <authorList>
            <person name="Bergman P."/>
            <person name="Andersson A.F."/>
            <person name="Zangenah S."/>
            <person name="Abbasi N."/>
        </authorList>
    </citation>
    <scope>NUCLEOTIDE SEQUENCE</scope>
    <source>
        <strain evidence="3">W5</strain>
    </source>
</reference>
<evidence type="ECO:0000313" key="2">
    <source>
        <dbReference type="EMBL" id="ATA88436.1"/>
    </source>
</evidence>
<evidence type="ECO:0000313" key="4">
    <source>
        <dbReference type="Proteomes" id="UP000217348"/>
    </source>
</evidence>
<accession>A0A250FWS1</accession>
<evidence type="ECO:0000313" key="3">
    <source>
        <dbReference type="EMBL" id="MFK8292524.1"/>
    </source>
</evidence>
<proteinExistence type="predicted"/>
<dbReference type="RefSeq" id="WP_095894714.1">
    <property type="nucleotide sequence ID" value="NZ_BOPJ01000002.1"/>
</dbReference>
<feature type="domain" description="Transcription regulator PadR N-terminal" evidence="1">
    <location>
        <begin position="17"/>
        <end position="90"/>
    </location>
</feature>
<dbReference type="Proteomes" id="UP000217348">
    <property type="component" value="Chromosome"/>
</dbReference>
<name>A0A250FWS1_9FLAO</name>
<dbReference type="Gene3D" id="1.10.10.10">
    <property type="entry name" value="Winged helix-like DNA-binding domain superfamily/Winged helix DNA-binding domain"/>
    <property type="match status" value="1"/>
</dbReference>
<protein>
    <submittedName>
        <fullName evidence="2">PadR family transcriptional regulator</fullName>
    </submittedName>
</protein>
<reference evidence="4" key="3">
    <citation type="submission" date="2017-06" db="EMBL/GenBank/DDBJ databases">
        <title>Capnocytophaga spp. assemblies.</title>
        <authorList>
            <person name="Gulvik C.A."/>
        </authorList>
    </citation>
    <scope>NUCLEOTIDE SEQUENCE [LARGE SCALE GENOMIC DNA]</scope>
    <source>
        <strain evidence="4">H2177</strain>
    </source>
</reference>
<dbReference type="PANTHER" id="PTHR43252:SF7">
    <property type="entry name" value="TRANSCRIPTIONAL REGULATOR YQJI"/>
    <property type="match status" value="1"/>
</dbReference>
<dbReference type="InterPro" id="IPR005149">
    <property type="entry name" value="Tscrpt_reg_PadR_N"/>
</dbReference>
<sequence length="120" mass="13606">MKKQNSALYKGSLTTIVMKLLQDNGRMYGYEITQKVKELSQGEISITEGALYPTLHKLEAQGLLTPEIEQVGNRIRKYYKITESGIKETEKQVSEIQNFISCLQNIINPQSDTNLTPVKI</sequence>
<evidence type="ECO:0000313" key="5">
    <source>
        <dbReference type="Proteomes" id="UP001622370"/>
    </source>
</evidence>
<gene>
    <name evidence="3" type="ORF">ACI76L_01890</name>
    <name evidence="2" type="ORF">CGC58_01005</name>
</gene>
<evidence type="ECO:0000259" key="1">
    <source>
        <dbReference type="Pfam" id="PF03551"/>
    </source>
</evidence>
<dbReference type="EMBL" id="CP022387">
    <property type="protein sequence ID" value="ATA88436.1"/>
    <property type="molecule type" value="Genomic_DNA"/>
</dbReference>
<keyword evidence="5" id="KW-1185">Reference proteome</keyword>
<dbReference type="KEGG" id="csto:CGC58_01005"/>
<organism evidence="2 4">
    <name type="scientific">Capnocytophaga stomatis</name>
    <dbReference type="NCBI Taxonomy" id="1848904"/>
    <lineage>
        <taxon>Bacteria</taxon>
        <taxon>Pseudomonadati</taxon>
        <taxon>Bacteroidota</taxon>
        <taxon>Flavobacteriia</taxon>
        <taxon>Flavobacteriales</taxon>
        <taxon>Flavobacteriaceae</taxon>
        <taxon>Capnocytophaga</taxon>
    </lineage>
</organism>
<dbReference type="InterPro" id="IPR036388">
    <property type="entry name" value="WH-like_DNA-bd_sf"/>
</dbReference>
<reference evidence="2" key="2">
    <citation type="journal article" date="2017" name="Genome Announc.">
        <title>Twelve Complete Reference Genomes of Clinical Isolates in the Capnocytophaga Genus.</title>
        <authorList>
            <person name="Villarma A."/>
            <person name="Gulvik C.A."/>
            <person name="Rowe L.A."/>
            <person name="Sheth M."/>
            <person name="Juieng P."/>
            <person name="Nicholson A.C."/>
            <person name="Loparev V.N."/>
            <person name="McQuiston J.R."/>
        </authorList>
    </citation>
    <scope>NUCLEOTIDE SEQUENCE</scope>
    <source>
        <strain evidence="2">H2177</strain>
    </source>
</reference>
<dbReference type="Pfam" id="PF03551">
    <property type="entry name" value="PadR"/>
    <property type="match status" value="1"/>
</dbReference>
<dbReference type="InterPro" id="IPR036390">
    <property type="entry name" value="WH_DNA-bd_sf"/>
</dbReference>
<dbReference type="PANTHER" id="PTHR43252">
    <property type="entry name" value="TRANSCRIPTIONAL REGULATOR YQJI"/>
    <property type="match status" value="1"/>
</dbReference>
<dbReference type="Proteomes" id="UP001622370">
    <property type="component" value="Unassembled WGS sequence"/>
</dbReference>
<dbReference type="AlphaFoldDB" id="A0A250FWS1"/>
<dbReference type="SUPFAM" id="SSF46785">
    <property type="entry name" value="Winged helix' DNA-binding domain"/>
    <property type="match status" value="1"/>
</dbReference>